<dbReference type="EMBL" id="BHYM01000097">
    <property type="protein sequence ID" value="GCE44514.1"/>
    <property type="molecule type" value="Genomic_DNA"/>
</dbReference>
<dbReference type="InterPro" id="IPR023753">
    <property type="entry name" value="FAD/NAD-binding_dom"/>
</dbReference>
<dbReference type="PANTHER" id="PTHR48467:SF1">
    <property type="entry name" value="GLUTAMATE SYNTHASE 1 [NADH], CHLOROPLASTIC-LIKE"/>
    <property type="match status" value="1"/>
</dbReference>
<dbReference type="CDD" id="cd04410">
    <property type="entry name" value="DMSOR_beta-like"/>
    <property type="match status" value="1"/>
</dbReference>
<comment type="caution">
    <text evidence="12">The sequence shown here is derived from an EMBL/GenBank/DDBJ whole genome shotgun (WGS) entry which is preliminary data.</text>
</comment>
<dbReference type="Pfam" id="PF07992">
    <property type="entry name" value="Pyr_redox_2"/>
    <property type="match status" value="1"/>
</dbReference>
<name>A0A402CLS6_RHOWR</name>
<dbReference type="PANTHER" id="PTHR48467">
    <property type="entry name" value="GLUTAMATE SYNTHASE 1 [NADH], CHLOROPLASTIC-LIKE"/>
    <property type="match status" value="1"/>
</dbReference>
<dbReference type="OrthoDB" id="289202at2"/>
<evidence type="ECO:0000313" key="12">
    <source>
        <dbReference type="EMBL" id="GCE44514.1"/>
    </source>
</evidence>
<dbReference type="RefSeq" id="WP_124396081.1">
    <property type="nucleotide sequence ID" value="NZ_BHYM01000097.1"/>
</dbReference>
<keyword evidence="9" id="KW-0411">Iron-sulfur</keyword>
<gene>
    <name evidence="12" type="ORF">Rhow_008935</name>
</gene>
<sequence>MAHVVTQSCCNDASCVAVCPVDCIHPTPNEPGYGSAEMLYIDPVGCIDCGACIDACPVDAIVPDYDLTPETARYEEINAAFYTNRDHQAPAPERPVAEAVQVSDRALLRVAIVGSGPSGCYAAESLLSRIGPAVEISFFEKLATPFGLIRFGVAPDHQGTKAVAALFQKTASRKNVDFYLNVEVGTHLTHDDLLAHHDAVIYAVGAPADCALGIPGEDLPGSHSATEFVAWYNGHPDHAHRTFDLSGERAVIIGNGNVALDVARVLVAGTAELTKTDIAPHALEALSESRIREVLVVGRRGPAQAAYTNPELLALGYLPGVNVAVQDEEVAREALAGGLTDPIEGMKAGIVAEFAAAPQTPGYKRIALRYLLSPIEVLGDGRVEGIRLVRNELIQDVDGRSRAAPTTVVEDVECGLVLRSVGYRGIPVAGIPVSGARSTMLNDGGRVLEPDSGRPMSGVYTVGWIKRGPSGVIGTNKACAAETVDKLVDDFHSGRLAAPGGGRQDLRRLVAERRPESIDYDGWKAIDAHERRLGRESGRPRVKLVDTASMIEIASSAAISG</sequence>
<dbReference type="PROSITE" id="PS00198">
    <property type="entry name" value="4FE4S_FER_1"/>
    <property type="match status" value="1"/>
</dbReference>
<evidence type="ECO:0000256" key="8">
    <source>
        <dbReference type="ARBA" id="ARBA00023004"/>
    </source>
</evidence>
<protein>
    <recommendedName>
        <fullName evidence="2">ferredoxin--NADP(+) reductase</fullName>
        <ecNumber evidence="2">1.18.1.2</ecNumber>
    </recommendedName>
</protein>
<dbReference type="AlphaFoldDB" id="A0A402CLS6"/>
<comment type="catalytic activity">
    <reaction evidence="10">
        <text>2 reduced [2Fe-2S]-[ferredoxin] + NADP(+) + H(+) = 2 oxidized [2Fe-2S]-[ferredoxin] + NADPH</text>
        <dbReference type="Rhea" id="RHEA:20125"/>
        <dbReference type="Rhea" id="RHEA-COMP:10000"/>
        <dbReference type="Rhea" id="RHEA-COMP:10001"/>
        <dbReference type="ChEBI" id="CHEBI:15378"/>
        <dbReference type="ChEBI" id="CHEBI:33737"/>
        <dbReference type="ChEBI" id="CHEBI:33738"/>
        <dbReference type="ChEBI" id="CHEBI:57783"/>
        <dbReference type="ChEBI" id="CHEBI:58349"/>
        <dbReference type="EC" id="1.18.1.2"/>
    </reaction>
</comment>
<evidence type="ECO:0000256" key="2">
    <source>
        <dbReference type="ARBA" id="ARBA00013223"/>
    </source>
</evidence>
<dbReference type="InterPro" id="IPR017900">
    <property type="entry name" value="4Fe4S_Fe_S_CS"/>
</dbReference>
<dbReference type="PROSITE" id="PS51379">
    <property type="entry name" value="4FE4S_FER_2"/>
    <property type="match status" value="2"/>
</dbReference>
<dbReference type="EC" id="1.18.1.2" evidence="2"/>
<keyword evidence="8" id="KW-0408">Iron</keyword>
<evidence type="ECO:0000259" key="11">
    <source>
        <dbReference type="PROSITE" id="PS51379"/>
    </source>
</evidence>
<keyword evidence="4" id="KW-0479">Metal-binding</keyword>
<dbReference type="PRINTS" id="PR00419">
    <property type="entry name" value="ADXRDTASE"/>
</dbReference>
<organism evidence="12 13">
    <name type="scientific">Rhodococcus wratislaviensis</name>
    <name type="common">Tsukamurella wratislaviensis</name>
    <dbReference type="NCBI Taxonomy" id="44752"/>
    <lineage>
        <taxon>Bacteria</taxon>
        <taxon>Bacillati</taxon>
        <taxon>Actinomycetota</taxon>
        <taxon>Actinomycetes</taxon>
        <taxon>Mycobacteriales</taxon>
        <taxon>Nocardiaceae</taxon>
        <taxon>Rhodococcus</taxon>
    </lineage>
</organism>
<evidence type="ECO:0000256" key="6">
    <source>
        <dbReference type="ARBA" id="ARBA00022857"/>
    </source>
</evidence>
<evidence type="ECO:0000256" key="3">
    <source>
        <dbReference type="ARBA" id="ARBA00022630"/>
    </source>
</evidence>
<keyword evidence="7" id="KW-0560">Oxidoreductase</keyword>
<keyword evidence="5" id="KW-0274">FAD</keyword>
<accession>A0A402CLS6</accession>
<dbReference type="SUPFAM" id="SSF51971">
    <property type="entry name" value="Nucleotide-binding domain"/>
    <property type="match status" value="1"/>
</dbReference>
<dbReference type="InterPro" id="IPR017896">
    <property type="entry name" value="4Fe4S_Fe-S-bd"/>
</dbReference>
<dbReference type="GO" id="GO:0046872">
    <property type="term" value="F:metal ion binding"/>
    <property type="evidence" value="ECO:0007669"/>
    <property type="project" value="UniProtKB-KW"/>
</dbReference>
<keyword evidence="13" id="KW-1185">Reference proteome</keyword>
<evidence type="ECO:0000256" key="7">
    <source>
        <dbReference type="ARBA" id="ARBA00023002"/>
    </source>
</evidence>
<evidence type="ECO:0000256" key="10">
    <source>
        <dbReference type="ARBA" id="ARBA00047776"/>
    </source>
</evidence>
<dbReference type="Proteomes" id="UP000287519">
    <property type="component" value="Unassembled WGS sequence"/>
</dbReference>
<feature type="domain" description="4Fe-4S ferredoxin-type" evidence="11">
    <location>
        <begin position="1"/>
        <end position="29"/>
    </location>
</feature>
<evidence type="ECO:0000256" key="5">
    <source>
        <dbReference type="ARBA" id="ARBA00022827"/>
    </source>
</evidence>
<comment type="cofactor">
    <cofactor evidence="1">
        <name>FAD</name>
        <dbReference type="ChEBI" id="CHEBI:57692"/>
    </cofactor>
</comment>
<dbReference type="InterPro" id="IPR055275">
    <property type="entry name" value="Ferredox_Rdtase"/>
</dbReference>
<dbReference type="Gene3D" id="3.40.50.720">
    <property type="entry name" value="NAD(P)-binding Rossmann-like Domain"/>
    <property type="match status" value="1"/>
</dbReference>
<dbReference type="GO" id="GO:0051536">
    <property type="term" value="F:iron-sulfur cluster binding"/>
    <property type="evidence" value="ECO:0007669"/>
    <property type="project" value="UniProtKB-KW"/>
</dbReference>
<keyword evidence="3" id="KW-0285">Flavoprotein</keyword>
<dbReference type="Gene3D" id="3.50.50.60">
    <property type="entry name" value="FAD/NAD(P)-binding domain"/>
    <property type="match status" value="1"/>
</dbReference>
<proteinExistence type="predicted"/>
<evidence type="ECO:0000256" key="4">
    <source>
        <dbReference type="ARBA" id="ARBA00022723"/>
    </source>
</evidence>
<feature type="domain" description="4Fe-4S ferredoxin-type" evidence="11">
    <location>
        <begin position="37"/>
        <end position="66"/>
    </location>
</feature>
<evidence type="ECO:0000256" key="1">
    <source>
        <dbReference type="ARBA" id="ARBA00001974"/>
    </source>
</evidence>
<dbReference type="InterPro" id="IPR036188">
    <property type="entry name" value="FAD/NAD-bd_sf"/>
</dbReference>
<dbReference type="Gene3D" id="3.30.70.20">
    <property type="match status" value="1"/>
</dbReference>
<dbReference type="SUPFAM" id="SSF54862">
    <property type="entry name" value="4Fe-4S ferredoxins"/>
    <property type="match status" value="1"/>
</dbReference>
<evidence type="ECO:0000256" key="9">
    <source>
        <dbReference type="ARBA" id="ARBA00023014"/>
    </source>
</evidence>
<keyword evidence="6" id="KW-0521">NADP</keyword>
<dbReference type="GO" id="GO:0004324">
    <property type="term" value="F:ferredoxin-NADP+ reductase activity"/>
    <property type="evidence" value="ECO:0007669"/>
    <property type="project" value="UniProtKB-EC"/>
</dbReference>
<reference evidence="12 13" key="1">
    <citation type="submission" date="2018-11" db="EMBL/GenBank/DDBJ databases">
        <title>Microbial catabolism of amino acid.</title>
        <authorList>
            <person name="Hibi M."/>
            <person name="Ogawa J."/>
        </authorList>
    </citation>
    <scope>NUCLEOTIDE SEQUENCE [LARGE SCALE GENOMIC DNA]</scope>
    <source>
        <strain evidence="12 13">C31-06</strain>
    </source>
</reference>
<dbReference type="Pfam" id="PF12838">
    <property type="entry name" value="Fer4_7"/>
    <property type="match status" value="1"/>
</dbReference>
<evidence type="ECO:0000313" key="13">
    <source>
        <dbReference type="Proteomes" id="UP000287519"/>
    </source>
</evidence>